<proteinExistence type="inferred from homology"/>
<keyword evidence="6" id="KW-1185">Reference proteome</keyword>
<reference evidence="5" key="1">
    <citation type="submission" date="2019-06" db="EMBL/GenBank/DDBJ databases">
        <authorList>
            <consortium name="Wellcome Sanger Institute Data Sharing"/>
        </authorList>
    </citation>
    <scope>NUCLEOTIDE SEQUENCE [LARGE SCALE GENOMIC DNA]</scope>
</reference>
<dbReference type="PANTHER" id="PTHR15344:SF20">
    <property type="entry name" value="CDC42 EFFECTOR PROTEIN 3-LIKE"/>
    <property type="match status" value="1"/>
</dbReference>
<dbReference type="RefSeq" id="XP_029902448.1">
    <property type="nucleotide sequence ID" value="XM_030046588.1"/>
</dbReference>
<dbReference type="GO" id="GO:0012505">
    <property type="term" value="C:endomembrane system"/>
    <property type="evidence" value="ECO:0007669"/>
    <property type="project" value="UniProtKB-SubCell"/>
</dbReference>
<reference evidence="5" key="3">
    <citation type="submission" date="2025-09" db="UniProtKB">
        <authorList>
            <consortium name="Ensembl"/>
        </authorList>
    </citation>
    <scope>IDENTIFICATION</scope>
</reference>
<dbReference type="GeneID" id="115355726"/>
<evidence type="ECO:0000313" key="6">
    <source>
        <dbReference type="Proteomes" id="UP000472263"/>
    </source>
</evidence>
<dbReference type="InterPro" id="IPR000095">
    <property type="entry name" value="CRIB_dom"/>
</dbReference>
<dbReference type="GO" id="GO:0030838">
    <property type="term" value="P:positive regulation of actin filament polymerization"/>
    <property type="evidence" value="ECO:0007669"/>
    <property type="project" value="TreeGrafter"/>
</dbReference>
<dbReference type="InParanoid" id="A0A668A477"/>
<protein>
    <submittedName>
        <fullName evidence="5">Cdc42 effector protein 3-like</fullName>
    </submittedName>
</protein>
<dbReference type="GO" id="GO:0031274">
    <property type="term" value="P:positive regulation of pseudopodium assembly"/>
    <property type="evidence" value="ECO:0007669"/>
    <property type="project" value="TreeGrafter"/>
</dbReference>
<evidence type="ECO:0000259" key="4">
    <source>
        <dbReference type="PROSITE" id="PS50108"/>
    </source>
</evidence>
<dbReference type="InterPro" id="IPR051296">
    <property type="entry name" value="Cdc42_Effector_BORG/CEP"/>
</dbReference>
<gene>
    <name evidence="5" type="primary">LOC115355726</name>
</gene>
<evidence type="ECO:0000256" key="3">
    <source>
        <dbReference type="SAM" id="MobiDB-lite"/>
    </source>
</evidence>
<dbReference type="Ensembl" id="ENSMMDT00005040742.1">
    <property type="protein sequence ID" value="ENSMMDP00005039916.1"/>
    <property type="gene ID" value="ENSMMDG00005018481.1"/>
</dbReference>
<evidence type="ECO:0000256" key="1">
    <source>
        <dbReference type="ARBA" id="ARBA00004184"/>
    </source>
</evidence>
<accession>A0A668A477</accession>
<comment type="similarity">
    <text evidence="2">Belongs to the BORG/CEP family.</text>
</comment>
<dbReference type="GO" id="GO:0005886">
    <property type="term" value="C:plasma membrane"/>
    <property type="evidence" value="ECO:0007669"/>
    <property type="project" value="TreeGrafter"/>
</dbReference>
<dbReference type="GO" id="GO:0031267">
    <property type="term" value="F:small GTPase binding"/>
    <property type="evidence" value="ECO:0007669"/>
    <property type="project" value="TreeGrafter"/>
</dbReference>
<dbReference type="GO" id="GO:0005856">
    <property type="term" value="C:cytoskeleton"/>
    <property type="evidence" value="ECO:0007669"/>
    <property type="project" value="TreeGrafter"/>
</dbReference>
<feature type="region of interest" description="Disordered" evidence="3">
    <location>
        <begin position="78"/>
        <end position="168"/>
    </location>
</feature>
<feature type="compositionally biased region" description="Basic and acidic residues" evidence="3">
    <location>
        <begin position="137"/>
        <end position="162"/>
    </location>
</feature>
<reference evidence="5" key="2">
    <citation type="submission" date="2025-08" db="UniProtKB">
        <authorList>
            <consortium name="Ensembl"/>
        </authorList>
    </citation>
    <scope>IDENTIFICATION</scope>
</reference>
<sequence>MPLKTATYLKSATLRLSRKPKRRDLLISLPLGDFRHLSHIGLDARGDAFGDLSAFQRSGSLVLHGSQSHQDLFRSVTSDLTSAAPPKPPRLFDPEGTESPRSSTPTTGHKKCQSLPLLDATEHREKAPQVQEEVQVQEEKKNEVEEEEGLRMRTEISERDVSSDVAPAAVEEEPCFTLNLDLGPSILEEVLQVMDRNQQ</sequence>
<dbReference type="PANTHER" id="PTHR15344">
    <property type="entry name" value="CDC42 EFFECTOR PROTEIN BORG"/>
    <property type="match status" value="1"/>
</dbReference>
<dbReference type="PROSITE" id="PS50108">
    <property type="entry name" value="CRIB"/>
    <property type="match status" value="1"/>
</dbReference>
<dbReference type="Pfam" id="PF14957">
    <property type="entry name" value="BORG_CEP"/>
    <property type="match status" value="1"/>
</dbReference>
<name>A0A668A477_9TELE</name>
<dbReference type="GeneTree" id="ENSGT00940000167811"/>
<dbReference type="GO" id="GO:0008360">
    <property type="term" value="P:regulation of cell shape"/>
    <property type="evidence" value="ECO:0007669"/>
    <property type="project" value="TreeGrafter"/>
</dbReference>
<dbReference type="FunCoup" id="A0A668A477">
    <property type="interactions" value="21"/>
</dbReference>
<dbReference type="GO" id="GO:0007266">
    <property type="term" value="P:Rho protein signal transduction"/>
    <property type="evidence" value="ECO:0007669"/>
    <property type="project" value="TreeGrafter"/>
</dbReference>
<organism evidence="5 6">
    <name type="scientific">Myripristis murdjan</name>
    <name type="common">pinecone soldierfish</name>
    <dbReference type="NCBI Taxonomy" id="586833"/>
    <lineage>
        <taxon>Eukaryota</taxon>
        <taxon>Metazoa</taxon>
        <taxon>Chordata</taxon>
        <taxon>Craniata</taxon>
        <taxon>Vertebrata</taxon>
        <taxon>Euteleostomi</taxon>
        <taxon>Actinopterygii</taxon>
        <taxon>Neopterygii</taxon>
        <taxon>Teleostei</taxon>
        <taxon>Neoteleostei</taxon>
        <taxon>Acanthomorphata</taxon>
        <taxon>Holocentriformes</taxon>
        <taxon>Holocentridae</taxon>
        <taxon>Myripristis</taxon>
    </lineage>
</organism>
<comment type="subcellular location">
    <subcellularLocation>
        <location evidence="1">Endomembrane system</location>
        <topology evidence="1">Peripheral membrane protein</topology>
    </subcellularLocation>
</comment>
<feature type="domain" description="CRIB" evidence="4">
    <location>
        <begin position="27"/>
        <end position="41"/>
    </location>
</feature>
<evidence type="ECO:0000256" key="2">
    <source>
        <dbReference type="ARBA" id="ARBA00010770"/>
    </source>
</evidence>
<dbReference type="Proteomes" id="UP000472263">
    <property type="component" value="Chromosome 24"/>
</dbReference>
<dbReference type="AlphaFoldDB" id="A0A668A477"/>
<dbReference type="OrthoDB" id="8866439at2759"/>
<evidence type="ECO:0000313" key="5">
    <source>
        <dbReference type="Ensembl" id="ENSMMDP00005039916.1"/>
    </source>
</evidence>
<dbReference type="GO" id="GO:0005737">
    <property type="term" value="C:cytoplasm"/>
    <property type="evidence" value="ECO:0007669"/>
    <property type="project" value="UniProtKB-ARBA"/>
</dbReference>
<dbReference type="SMART" id="SM00285">
    <property type="entry name" value="PBD"/>
    <property type="match status" value="1"/>
</dbReference>
<dbReference type="InterPro" id="IPR029273">
    <property type="entry name" value="Cdc42_effect-like"/>
</dbReference>